<organism evidence="1 2">
    <name type="scientific">Fischerella thermalis CCMEE 5268</name>
    <dbReference type="NCBI Taxonomy" id="2019662"/>
    <lineage>
        <taxon>Bacteria</taxon>
        <taxon>Bacillati</taxon>
        <taxon>Cyanobacteriota</taxon>
        <taxon>Cyanophyceae</taxon>
        <taxon>Nostocales</taxon>
        <taxon>Hapalosiphonaceae</taxon>
        <taxon>Fischerella</taxon>
    </lineage>
</organism>
<comment type="caution">
    <text evidence="1">The sequence shown here is derived from an EMBL/GenBank/DDBJ whole genome shotgun (WGS) entry which is preliminary data.</text>
</comment>
<dbReference type="InterPro" id="IPR018669">
    <property type="entry name" value="Toxin_HigB"/>
</dbReference>
<reference evidence="1 2" key="1">
    <citation type="submission" date="2017-07" db="EMBL/GenBank/DDBJ databases">
        <title>Genomes of Fischerella (Mastigocladus) sp. strains.</title>
        <authorList>
            <person name="Miller S.R."/>
        </authorList>
    </citation>
    <scope>NUCLEOTIDE SEQUENCE [LARGE SCALE GENOMIC DNA]</scope>
    <source>
        <strain evidence="1 2">CCMEE 5268</strain>
    </source>
</reference>
<evidence type="ECO:0000313" key="1">
    <source>
        <dbReference type="EMBL" id="PLZ97976.1"/>
    </source>
</evidence>
<sequence>MHVISKRTLREFWEKHSTAQTGLLLWYQRICDSNFTNFNDLRQLFPSADLVGNFTVFNVSGNNYRLITYIDYKYQIVFVRNVLTHAEYDKENWKNDEWFENS</sequence>
<evidence type="ECO:0000313" key="2">
    <source>
        <dbReference type="Proteomes" id="UP000235025"/>
    </source>
</evidence>
<dbReference type="EMBL" id="NMQA01000147">
    <property type="protein sequence ID" value="PLZ97976.1"/>
    <property type="molecule type" value="Genomic_DNA"/>
</dbReference>
<dbReference type="GO" id="GO:0110001">
    <property type="term" value="C:toxin-antitoxin complex"/>
    <property type="evidence" value="ECO:0007669"/>
    <property type="project" value="InterPro"/>
</dbReference>
<accession>A0A2N6KFN0</accession>
<evidence type="ECO:0008006" key="3">
    <source>
        <dbReference type="Google" id="ProtNLM"/>
    </source>
</evidence>
<dbReference type="GO" id="GO:0004519">
    <property type="term" value="F:endonuclease activity"/>
    <property type="evidence" value="ECO:0007669"/>
    <property type="project" value="InterPro"/>
</dbReference>
<dbReference type="Pfam" id="PF09907">
    <property type="entry name" value="HigB_toxin"/>
    <property type="match status" value="1"/>
</dbReference>
<dbReference type="Proteomes" id="UP000235025">
    <property type="component" value="Unassembled WGS sequence"/>
</dbReference>
<protein>
    <recommendedName>
        <fullName evidence="3">Addiction module toxin RelE</fullName>
    </recommendedName>
</protein>
<dbReference type="GO" id="GO:0003723">
    <property type="term" value="F:RNA binding"/>
    <property type="evidence" value="ECO:0007669"/>
    <property type="project" value="InterPro"/>
</dbReference>
<proteinExistence type="predicted"/>
<dbReference type="AlphaFoldDB" id="A0A2N6KFN0"/>
<name>A0A2N6KFN0_9CYAN</name>
<gene>
    <name evidence="1" type="ORF">CEN50_13015</name>
</gene>
<dbReference type="RefSeq" id="WP_102173021.1">
    <property type="nucleotide sequence ID" value="NZ_NMQA01000147.1"/>
</dbReference>